<gene>
    <name evidence="4" type="ORF">PoB_006225900</name>
</gene>
<keyword evidence="2" id="KW-0732">Signal</keyword>
<organism evidence="4 5">
    <name type="scientific">Plakobranchus ocellatus</name>
    <dbReference type="NCBI Taxonomy" id="259542"/>
    <lineage>
        <taxon>Eukaryota</taxon>
        <taxon>Metazoa</taxon>
        <taxon>Spiralia</taxon>
        <taxon>Lophotrochozoa</taxon>
        <taxon>Mollusca</taxon>
        <taxon>Gastropoda</taxon>
        <taxon>Heterobranchia</taxon>
        <taxon>Euthyneura</taxon>
        <taxon>Panpulmonata</taxon>
        <taxon>Sacoglossa</taxon>
        <taxon>Placobranchoidea</taxon>
        <taxon>Plakobranchidae</taxon>
        <taxon>Plakobranchus</taxon>
    </lineage>
</organism>
<feature type="domain" description="JmjC" evidence="3">
    <location>
        <begin position="137"/>
        <end position="290"/>
    </location>
</feature>
<dbReference type="Proteomes" id="UP000735302">
    <property type="component" value="Unassembled WGS sequence"/>
</dbReference>
<evidence type="ECO:0000259" key="3">
    <source>
        <dbReference type="PROSITE" id="PS51184"/>
    </source>
</evidence>
<dbReference type="AlphaFoldDB" id="A0AAV4CV46"/>
<feature type="compositionally biased region" description="Basic and acidic residues" evidence="1">
    <location>
        <begin position="452"/>
        <end position="461"/>
    </location>
</feature>
<dbReference type="InterPro" id="IPR041667">
    <property type="entry name" value="Cupin_8"/>
</dbReference>
<protein>
    <submittedName>
        <fullName evidence="4">Lysine-specific demethylase 8-like</fullName>
    </submittedName>
</protein>
<evidence type="ECO:0000256" key="1">
    <source>
        <dbReference type="SAM" id="MobiDB-lite"/>
    </source>
</evidence>
<evidence type="ECO:0000256" key="2">
    <source>
        <dbReference type="SAM" id="SignalP"/>
    </source>
</evidence>
<dbReference type="SMART" id="SM00558">
    <property type="entry name" value="JmjC"/>
    <property type="match status" value="1"/>
</dbReference>
<sequence>MAYSLMLSKFVHATLILMNWSVYANEGNSHLRGHLKPLGSHTLGKGVTAVGKFSSPSVFFSEFVSQRQPIWMRNALDYINHVGLTNWTDEYIKAKFGHESVNVEVSKKENRQQRSKTLTMRQFIYLYKEEDMYLVHSLRNSMEDLVLVPPSLACGGFQKTIQDAVMWLGSGTTMSVLHYDMLDNLLCLFDGEKNLVLIDEIYKEDVEADGFVQDQSYSLVDVEHVDMTKFPRLGNISWKRVRMRKGDCVYIPKGWYHQVTSSTDRHLAINYWFSHLYWFNETDCPSENSAPTKHLYPIREIGFASSNEVLRSKLLDKLHDKGIMTRQNFISSLDSSNEERKEKFFNAVDKYKDSALSWSELYSFDIDKAVLYFPDIFDLPGGADSPPDNLVLFDPIVYAHGVDFKDDERGEEDENHSEKKSLKDTALPDESLAFKEKLDTTQSFASTEDSNIEERIDENDKSQYSSEAGKEKQESEDKEWNHDHKPMNVKKDEL</sequence>
<comment type="caution">
    <text evidence="4">The sequence shown here is derived from an EMBL/GenBank/DDBJ whole genome shotgun (WGS) entry which is preliminary data.</text>
</comment>
<name>A0AAV4CV46_9GAST</name>
<feature type="compositionally biased region" description="Basic and acidic residues" evidence="1">
    <location>
        <begin position="468"/>
        <end position="494"/>
    </location>
</feature>
<dbReference type="SUPFAM" id="SSF51197">
    <property type="entry name" value="Clavaminate synthase-like"/>
    <property type="match status" value="1"/>
</dbReference>
<dbReference type="PANTHER" id="PTHR12461">
    <property type="entry name" value="HYPOXIA-INDUCIBLE FACTOR 1 ALPHA INHIBITOR-RELATED"/>
    <property type="match status" value="1"/>
</dbReference>
<dbReference type="InterPro" id="IPR003347">
    <property type="entry name" value="JmjC_dom"/>
</dbReference>
<feature type="signal peptide" evidence="2">
    <location>
        <begin position="1"/>
        <end position="24"/>
    </location>
</feature>
<dbReference type="EMBL" id="BLXT01007004">
    <property type="protein sequence ID" value="GFO35754.1"/>
    <property type="molecule type" value="Genomic_DNA"/>
</dbReference>
<dbReference type="Gene3D" id="2.60.120.650">
    <property type="entry name" value="Cupin"/>
    <property type="match status" value="1"/>
</dbReference>
<dbReference type="Pfam" id="PF13621">
    <property type="entry name" value="Cupin_8"/>
    <property type="match status" value="1"/>
</dbReference>
<accession>A0AAV4CV46</accession>
<keyword evidence="5" id="KW-1185">Reference proteome</keyword>
<dbReference type="PROSITE" id="PS51184">
    <property type="entry name" value="JMJC"/>
    <property type="match status" value="1"/>
</dbReference>
<feature type="chain" id="PRO_5043932397" evidence="2">
    <location>
        <begin position="25"/>
        <end position="494"/>
    </location>
</feature>
<reference evidence="4 5" key="1">
    <citation type="journal article" date="2021" name="Elife">
        <title>Chloroplast acquisition without the gene transfer in kleptoplastic sea slugs, Plakobranchus ocellatus.</title>
        <authorList>
            <person name="Maeda T."/>
            <person name="Takahashi S."/>
            <person name="Yoshida T."/>
            <person name="Shimamura S."/>
            <person name="Takaki Y."/>
            <person name="Nagai Y."/>
            <person name="Toyoda A."/>
            <person name="Suzuki Y."/>
            <person name="Arimoto A."/>
            <person name="Ishii H."/>
            <person name="Satoh N."/>
            <person name="Nishiyama T."/>
            <person name="Hasebe M."/>
            <person name="Maruyama T."/>
            <person name="Minagawa J."/>
            <person name="Obokata J."/>
            <person name="Shigenobu S."/>
        </authorList>
    </citation>
    <scope>NUCLEOTIDE SEQUENCE [LARGE SCALE GENOMIC DNA]</scope>
</reference>
<proteinExistence type="predicted"/>
<evidence type="ECO:0000313" key="5">
    <source>
        <dbReference type="Proteomes" id="UP000735302"/>
    </source>
</evidence>
<evidence type="ECO:0000313" key="4">
    <source>
        <dbReference type="EMBL" id="GFO35754.1"/>
    </source>
</evidence>
<feature type="region of interest" description="Disordered" evidence="1">
    <location>
        <begin position="405"/>
        <end position="494"/>
    </location>
</feature>
<dbReference type="PANTHER" id="PTHR12461:SF18">
    <property type="entry name" value="JMJC DOMAIN-CONTAINING PROTEIN"/>
    <property type="match status" value="1"/>
</dbReference>
<feature type="compositionally biased region" description="Polar residues" evidence="1">
    <location>
        <begin position="440"/>
        <end position="449"/>
    </location>
</feature>